<organism evidence="2 3">
    <name type="scientific">Streptomyces kronopolitis</name>
    <dbReference type="NCBI Taxonomy" id="1612435"/>
    <lineage>
        <taxon>Bacteria</taxon>
        <taxon>Bacillati</taxon>
        <taxon>Actinomycetota</taxon>
        <taxon>Actinomycetes</taxon>
        <taxon>Kitasatosporales</taxon>
        <taxon>Streptomycetaceae</taxon>
        <taxon>Streptomyces</taxon>
    </lineage>
</organism>
<evidence type="ECO:0000313" key="2">
    <source>
        <dbReference type="EMBL" id="GGN64045.1"/>
    </source>
</evidence>
<keyword evidence="3" id="KW-1185">Reference proteome</keyword>
<evidence type="ECO:0000313" key="3">
    <source>
        <dbReference type="Proteomes" id="UP000600080"/>
    </source>
</evidence>
<dbReference type="EMBL" id="BMND01000058">
    <property type="protein sequence ID" value="GGN64045.1"/>
    <property type="molecule type" value="Genomic_DNA"/>
</dbReference>
<protein>
    <submittedName>
        <fullName evidence="2">Uncharacterized protein</fullName>
    </submittedName>
</protein>
<dbReference type="Proteomes" id="UP000600080">
    <property type="component" value="Unassembled WGS sequence"/>
</dbReference>
<reference evidence="3" key="1">
    <citation type="journal article" date="2019" name="Int. J. Syst. Evol. Microbiol.">
        <title>The Global Catalogue of Microorganisms (GCM) 10K type strain sequencing project: providing services to taxonomists for standard genome sequencing and annotation.</title>
        <authorList>
            <consortium name="The Broad Institute Genomics Platform"/>
            <consortium name="The Broad Institute Genome Sequencing Center for Infectious Disease"/>
            <person name="Wu L."/>
            <person name="Ma J."/>
        </authorList>
    </citation>
    <scope>NUCLEOTIDE SEQUENCE [LARGE SCALE GENOMIC DNA]</scope>
    <source>
        <strain evidence="3">CGMCC 4.7323</strain>
    </source>
</reference>
<dbReference type="RefSeq" id="WP_189104390.1">
    <property type="nucleotide sequence ID" value="NZ_BMND01000058.1"/>
</dbReference>
<feature type="chain" id="PRO_5046776112" evidence="1">
    <location>
        <begin position="28"/>
        <end position="75"/>
    </location>
</feature>
<gene>
    <name evidence="2" type="ORF">GCM10012285_65750</name>
</gene>
<keyword evidence="1" id="KW-0732">Signal</keyword>
<comment type="caution">
    <text evidence="2">The sequence shown here is derived from an EMBL/GenBank/DDBJ whole genome shotgun (WGS) entry which is preliminary data.</text>
</comment>
<dbReference type="GeneID" id="301552247"/>
<proteinExistence type="predicted"/>
<feature type="signal peptide" evidence="1">
    <location>
        <begin position="1"/>
        <end position="27"/>
    </location>
</feature>
<name>A0ABQ2K2P6_9ACTN</name>
<evidence type="ECO:0000256" key="1">
    <source>
        <dbReference type="SAM" id="SignalP"/>
    </source>
</evidence>
<sequence>MRKNVRRLTLVAAIGGLGLLAVPVQSAAAATPASASAGTARVECAMSWKGGSTVTYWADASQGCWVGGTVIATSP</sequence>
<accession>A0ABQ2K2P6</accession>